<comment type="caution">
    <text evidence="1">The sequence shown here is derived from an EMBL/GenBank/DDBJ whole genome shotgun (WGS) entry which is preliminary data.</text>
</comment>
<dbReference type="RefSeq" id="WP_188221794.1">
    <property type="nucleotide sequence ID" value="NZ_JACVXD010000001.1"/>
</dbReference>
<sequence>MKTTNNTRRQFLGALALGATASTISVLTNPMYANTTVFDDSKMDETYDWFDQIKGTHRVVYDGSTPHYGLPILWNWAFYLTNNETGSPDTDITAMSVLRHSGLCLALNDDIWKKYKLGEIFNVKDHTKEFALRNPFYEPQDGDYPINGPGGLKSLDERGAMFCACDLATKVYSNKVAEKMGLAPTKVYQEWVNGMLPNVKLVPSGVWALERAQAHKCAYIFAGE</sequence>
<dbReference type="Proteomes" id="UP000621516">
    <property type="component" value="Unassembled WGS sequence"/>
</dbReference>
<dbReference type="AlphaFoldDB" id="A0A8J6Q684"/>
<evidence type="ECO:0000313" key="2">
    <source>
        <dbReference type="Proteomes" id="UP000621516"/>
    </source>
</evidence>
<dbReference type="NCBIfam" id="TIGR01409">
    <property type="entry name" value="TAT_signal_seq"/>
    <property type="match status" value="1"/>
</dbReference>
<dbReference type="EMBL" id="JACVXD010000001">
    <property type="protein sequence ID" value="MBD0822471.1"/>
    <property type="molecule type" value="Genomic_DNA"/>
</dbReference>
<dbReference type="PROSITE" id="PS51318">
    <property type="entry name" value="TAT"/>
    <property type="match status" value="1"/>
</dbReference>
<gene>
    <name evidence="1" type="ORF">ICJ85_00410</name>
</gene>
<dbReference type="InterPro" id="IPR019546">
    <property type="entry name" value="TAT_signal_bac_arc"/>
</dbReference>
<dbReference type="InterPro" id="IPR006311">
    <property type="entry name" value="TAT_signal"/>
</dbReference>
<protein>
    <submittedName>
        <fullName evidence="1">Twin-arginine translocation signal domain-containing protein</fullName>
    </submittedName>
</protein>
<keyword evidence="2" id="KW-1185">Reference proteome</keyword>
<accession>A0A8J6Q684</accession>
<name>A0A8J6Q684_9FLAO</name>
<organism evidence="1 2">
    <name type="scientific">Aestuariibaculum marinum</name>
    <dbReference type="NCBI Taxonomy" id="2683592"/>
    <lineage>
        <taxon>Bacteria</taxon>
        <taxon>Pseudomonadati</taxon>
        <taxon>Bacteroidota</taxon>
        <taxon>Flavobacteriia</taxon>
        <taxon>Flavobacteriales</taxon>
        <taxon>Flavobacteriaceae</taxon>
    </lineage>
</organism>
<proteinExistence type="predicted"/>
<reference evidence="1 2" key="1">
    <citation type="journal article" date="2018" name="J. Microbiol.">
        <title>Aestuariibaculum marinum sp. nov., a marine bacterium isolated from seawater in South Korea.</title>
        <authorList>
            <person name="Choi J."/>
            <person name="Lee D."/>
            <person name="Jang J.H."/>
            <person name="Cha S."/>
            <person name="Seo T."/>
        </authorList>
    </citation>
    <scope>NUCLEOTIDE SEQUENCE [LARGE SCALE GENOMIC DNA]</scope>
    <source>
        <strain evidence="1 2">IP7</strain>
    </source>
</reference>
<evidence type="ECO:0000313" key="1">
    <source>
        <dbReference type="EMBL" id="MBD0822471.1"/>
    </source>
</evidence>